<protein>
    <submittedName>
        <fullName evidence="3">N-alpha-acetyltransferase 25, NatB auxiliary subunit-like</fullName>
    </submittedName>
</protein>
<reference evidence="3" key="1">
    <citation type="submission" date="2025-08" db="UniProtKB">
        <authorList>
            <consortium name="RefSeq"/>
        </authorList>
    </citation>
    <scope>IDENTIFICATION</scope>
    <source>
        <tissue evidence="3">Tentacle</tissue>
    </source>
</reference>
<organism evidence="2 3">
    <name type="scientific">Actinia tenebrosa</name>
    <name type="common">Australian red waratah sea anemone</name>
    <dbReference type="NCBI Taxonomy" id="6105"/>
    <lineage>
        <taxon>Eukaryota</taxon>
        <taxon>Metazoa</taxon>
        <taxon>Cnidaria</taxon>
        <taxon>Anthozoa</taxon>
        <taxon>Hexacorallia</taxon>
        <taxon>Actiniaria</taxon>
        <taxon>Actiniidae</taxon>
        <taxon>Actinia</taxon>
    </lineage>
</organism>
<dbReference type="GeneID" id="116297749"/>
<dbReference type="InterPro" id="IPR011990">
    <property type="entry name" value="TPR-like_helical_dom_sf"/>
</dbReference>
<dbReference type="Proteomes" id="UP000515163">
    <property type="component" value="Unplaced"/>
</dbReference>
<accession>A0A6P8I270</accession>
<gene>
    <name evidence="3" type="primary">LOC116297749</name>
</gene>
<dbReference type="InterPro" id="IPR019183">
    <property type="entry name" value="NAA25_NatB_aux_su"/>
</dbReference>
<evidence type="ECO:0000313" key="2">
    <source>
        <dbReference type="Proteomes" id="UP000515163"/>
    </source>
</evidence>
<dbReference type="SUPFAM" id="SSF48452">
    <property type="entry name" value="TPR-like"/>
    <property type="match status" value="1"/>
</dbReference>
<dbReference type="InParanoid" id="A0A6P8I270"/>
<dbReference type="GO" id="GO:0031416">
    <property type="term" value="C:NatB complex"/>
    <property type="evidence" value="ECO:0007669"/>
    <property type="project" value="TreeGrafter"/>
</dbReference>
<dbReference type="Pfam" id="PF09797">
    <property type="entry name" value="NatB_MDM20"/>
    <property type="match status" value="1"/>
</dbReference>
<dbReference type="OrthoDB" id="6021176at2759"/>
<dbReference type="PANTHER" id="PTHR22767:SF3">
    <property type="entry name" value="N-ALPHA-ACETYLTRANSFERASE 25, NATB AUXILIARY SUBUNIT"/>
    <property type="match status" value="1"/>
</dbReference>
<dbReference type="PANTHER" id="PTHR22767">
    <property type="entry name" value="N-TERMINAL ACETYLTRANSFERASE-RELATED"/>
    <property type="match status" value="1"/>
</dbReference>
<name>A0A6P8I270_ACTTE</name>
<evidence type="ECO:0000256" key="1">
    <source>
        <dbReference type="ARBA" id="ARBA00006298"/>
    </source>
</evidence>
<sequence>MAARHVDVNERRLRPVYDALDLMNNKQAIQLADKILKKQKVLHCAKVLKSLALLRSGRQAECAALMEEVVSAKPCDEPTLQAMTICFRELQKPEGVAKIYDAAVKQCPTNEEFHSHLFMAYVRISDYKKQQQAAMNLYKAFPKNPYYFWSVMSIVMQSIHCNDERLSKTMLLPLAERMIEKFVNEGKIDAEAEVHLYLMILESLQKYDKALEVLKGPLGEKLVSNPLEREEKQALYLMKMSRWADANIAYKKLIEKVPDQWSYYQSYFNSLTALIDENWKPSEDLENGKIPDHDIEQLARFLSSLKEEQIAKGKQACRGPFLAQLEVEKLFNEEKLKDTRQDSKALSELLVEYFERFGDKNCLFHDLTPYLYLLNKGQQEQFVEVLKKNLQGVSDDDPQSNHVSFIVESIFIAISKYL</sequence>
<dbReference type="KEGG" id="aten:116297749"/>
<keyword evidence="2" id="KW-1185">Reference proteome</keyword>
<dbReference type="AlphaFoldDB" id="A0A6P8I270"/>
<dbReference type="RefSeq" id="XP_031561893.1">
    <property type="nucleotide sequence ID" value="XM_031706033.1"/>
</dbReference>
<dbReference type="Gene3D" id="1.25.40.1040">
    <property type="match status" value="1"/>
</dbReference>
<proteinExistence type="inferred from homology"/>
<comment type="similarity">
    <text evidence="1">Belongs to the MDM20/NAA25 family.</text>
</comment>
<evidence type="ECO:0000313" key="3">
    <source>
        <dbReference type="RefSeq" id="XP_031561893.1"/>
    </source>
</evidence>